<evidence type="ECO:0000259" key="13">
    <source>
        <dbReference type="PROSITE" id="PS50259"/>
    </source>
</evidence>
<dbReference type="GO" id="GO:0005886">
    <property type="term" value="C:plasma membrane"/>
    <property type="evidence" value="ECO:0007669"/>
    <property type="project" value="UniProtKB-SubCell"/>
</dbReference>
<dbReference type="Gene3D" id="3.40.50.2300">
    <property type="match status" value="2"/>
</dbReference>
<evidence type="ECO:0000256" key="11">
    <source>
        <dbReference type="ARBA" id="ARBA00023224"/>
    </source>
</evidence>
<keyword evidence="15" id="KW-1185">Reference proteome</keyword>
<dbReference type="SUPFAM" id="SSF53822">
    <property type="entry name" value="Periplasmic binding protein-like I"/>
    <property type="match status" value="1"/>
</dbReference>
<evidence type="ECO:0000256" key="1">
    <source>
        <dbReference type="ARBA" id="ARBA00004651"/>
    </source>
</evidence>
<keyword evidence="7" id="KW-0297">G-protein coupled receptor</keyword>
<dbReference type="AlphaFoldDB" id="A0A8C4QHC0"/>
<dbReference type="PROSITE" id="PS50259">
    <property type="entry name" value="G_PROTEIN_RECEP_F3_4"/>
    <property type="match status" value="2"/>
</dbReference>
<dbReference type="Proteomes" id="UP000694388">
    <property type="component" value="Unplaced"/>
</dbReference>
<dbReference type="InterPro" id="IPR011500">
    <property type="entry name" value="GPCR_3_9-Cys_dom"/>
</dbReference>
<feature type="transmembrane region" description="Helical" evidence="12">
    <location>
        <begin position="271"/>
        <end position="297"/>
    </location>
</feature>
<feature type="transmembrane region" description="Helical" evidence="12">
    <location>
        <begin position="421"/>
        <end position="441"/>
    </location>
</feature>
<dbReference type="Pfam" id="PF07562">
    <property type="entry name" value="NCD3G"/>
    <property type="match status" value="1"/>
</dbReference>
<dbReference type="PANTHER" id="PTHR24061:SF422">
    <property type="entry name" value="G-PROTEIN COUPLED RECEPTORS FAMILY 3 PROFILE DOMAIN-CONTAINING PROTEIN"/>
    <property type="match status" value="1"/>
</dbReference>
<feature type="domain" description="G-protein coupled receptors family 3 profile" evidence="13">
    <location>
        <begin position="389"/>
        <end position="482"/>
    </location>
</feature>
<feature type="transmembrane region" description="Helical" evidence="12">
    <location>
        <begin position="447"/>
        <end position="469"/>
    </location>
</feature>
<evidence type="ECO:0000256" key="8">
    <source>
        <dbReference type="ARBA" id="ARBA00023136"/>
    </source>
</evidence>
<evidence type="ECO:0000256" key="3">
    <source>
        <dbReference type="ARBA" id="ARBA00022475"/>
    </source>
</evidence>
<organism evidence="14 15">
    <name type="scientific">Eptatretus burgeri</name>
    <name type="common">Inshore hagfish</name>
    <dbReference type="NCBI Taxonomy" id="7764"/>
    <lineage>
        <taxon>Eukaryota</taxon>
        <taxon>Metazoa</taxon>
        <taxon>Chordata</taxon>
        <taxon>Craniata</taxon>
        <taxon>Vertebrata</taxon>
        <taxon>Cyclostomata</taxon>
        <taxon>Myxini</taxon>
        <taxon>Myxiniformes</taxon>
        <taxon>Myxinidae</taxon>
        <taxon>Eptatretinae</taxon>
        <taxon>Eptatretus</taxon>
    </lineage>
</organism>
<dbReference type="Pfam" id="PF01094">
    <property type="entry name" value="ANF_receptor"/>
    <property type="match status" value="1"/>
</dbReference>
<reference evidence="14" key="1">
    <citation type="submission" date="2025-08" db="UniProtKB">
        <authorList>
            <consortium name="Ensembl"/>
        </authorList>
    </citation>
    <scope>IDENTIFICATION</scope>
</reference>
<dbReference type="Ensembl" id="ENSEBUT00000015536.1">
    <property type="protein sequence ID" value="ENSEBUP00000014960.1"/>
    <property type="gene ID" value="ENSEBUG00000009429.1"/>
</dbReference>
<evidence type="ECO:0000256" key="7">
    <source>
        <dbReference type="ARBA" id="ARBA00023040"/>
    </source>
</evidence>
<evidence type="ECO:0000256" key="6">
    <source>
        <dbReference type="ARBA" id="ARBA00022989"/>
    </source>
</evidence>
<feature type="domain" description="G-protein coupled receptors family 3 profile" evidence="13">
    <location>
        <begin position="271"/>
        <end position="361"/>
    </location>
</feature>
<evidence type="ECO:0000313" key="15">
    <source>
        <dbReference type="Proteomes" id="UP000694388"/>
    </source>
</evidence>
<evidence type="ECO:0000256" key="9">
    <source>
        <dbReference type="ARBA" id="ARBA00023170"/>
    </source>
</evidence>
<evidence type="ECO:0000313" key="14">
    <source>
        <dbReference type="Ensembl" id="ENSEBUP00000014960.1"/>
    </source>
</evidence>
<comment type="similarity">
    <text evidence="2">Belongs to the G-protein coupled receptor 3 family.</text>
</comment>
<dbReference type="PRINTS" id="PR00592">
    <property type="entry name" value="CASENSINGR"/>
</dbReference>
<dbReference type="FunFam" id="2.10.50.30:FF:000002">
    <property type="entry name" value="Vomeronasal 2 receptor, h1"/>
    <property type="match status" value="1"/>
</dbReference>
<keyword evidence="9" id="KW-0675">Receptor</keyword>
<evidence type="ECO:0000256" key="4">
    <source>
        <dbReference type="ARBA" id="ARBA00022692"/>
    </source>
</evidence>
<name>A0A8C4QHC0_EPTBU</name>
<keyword evidence="5" id="KW-0732">Signal</keyword>
<dbReference type="InterPro" id="IPR017978">
    <property type="entry name" value="GPCR_3_C"/>
</dbReference>
<keyword evidence="10" id="KW-0325">Glycoprotein</keyword>
<feature type="transmembrane region" description="Helical" evidence="12">
    <location>
        <begin position="309"/>
        <end position="329"/>
    </location>
</feature>
<evidence type="ECO:0000256" key="12">
    <source>
        <dbReference type="SAM" id="Phobius"/>
    </source>
</evidence>
<evidence type="ECO:0000256" key="5">
    <source>
        <dbReference type="ARBA" id="ARBA00022729"/>
    </source>
</evidence>
<dbReference type="InterPro" id="IPR000068">
    <property type="entry name" value="GPCR_3_Ca_sens_rcpt-rel"/>
</dbReference>
<keyword evidence="8 12" id="KW-0472">Membrane</keyword>
<proteinExistence type="inferred from homology"/>
<dbReference type="GO" id="GO:0004930">
    <property type="term" value="F:G protein-coupled receptor activity"/>
    <property type="evidence" value="ECO:0007669"/>
    <property type="project" value="UniProtKB-KW"/>
</dbReference>
<evidence type="ECO:0000256" key="10">
    <source>
        <dbReference type="ARBA" id="ARBA00023180"/>
    </source>
</evidence>
<accession>A0A8C4QHC0</accession>
<comment type="subcellular location">
    <subcellularLocation>
        <location evidence="1">Cell membrane</location>
        <topology evidence="1">Multi-pass membrane protein</topology>
    </subcellularLocation>
</comment>
<dbReference type="Pfam" id="PF00003">
    <property type="entry name" value="7tm_3"/>
    <property type="match status" value="2"/>
</dbReference>
<dbReference type="OMA" id="VINTITF"/>
<dbReference type="GeneTree" id="ENSGT01150000286997"/>
<reference evidence="14" key="2">
    <citation type="submission" date="2025-09" db="UniProtKB">
        <authorList>
            <consortium name="Ensembl"/>
        </authorList>
    </citation>
    <scope>IDENTIFICATION</scope>
</reference>
<dbReference type="InterPro" id="IPR028082">
    <property type="entry name" value="Peripla_BP_I"/>
</dbReference>
<dbReference type="InterPro" id="IPR001828">
    <property type="entry name" value="ANF_lig-bd_rcpt"/>
</dbReference>
<keyword evidence="3" id="KW-1003">Cell membrane</keyword>
<sequence length="482" mass="54113">MVSILGIPPLTTQSMQSEVIHVDSERQGEMADKFMLEFWEKTLNFSWNDHHIAFPCRLAKILNANVSADEDYFQMHYHRNTYIAVFAVAHALHDMQECRNTSGPFLNGTCADLKQFQPWQLLFYIQKVSFIIFGHTMNFDSNGDPPAIYELISWFPHDSLKIEFLVVGSFNSSAGPDQQLSISSQSILWNGAQKKVPRSVCSEPCNPGTRKISRKGEPFCCFDCILCKDGYYSNSSDAQDCQRCSLNLWSNAQHTDCIPMPEEYLAFTDPLGIVLLSLNALGIMSTIVTGIFILCYRKLSPIWTAKGKLIGMLLLSLVACFVISVTFFGRPTHLTCQIREPLTCITLSFATTCVIAMTINMRKNAPGRHWLPTSVQHALLTLTTYRWLVLPLLFLGVLTGVCFYLAYVAGKMPTMGSEPKLITYNILFCFIVFLAFIPAYGSTQGKFAVATEIFAVEALAYGFLGCIFFPKCYNIVLKKNAM</sequence>
<dbReference type="PANTHER" id="PTHR24061">
    <property type="entry name" value="CALCIUM-SENSING RECEPTOR-RELATED"/>
    <property type="match status" value="1"/>
</dbReference>
<feature type="transmembrane region" description="Helical" evidence="12">
    <location>
        <begin position="387"/>
        <end position="409"/>
    </location>
</feature>
<keyword evidence="4 12" id="KW-0812">Transmembrane</keyword>
<keyword evidence="11" id="KW-0807">Transducer</keyword>
<dbReference type="InterPro" id="IPR038550">
    <property type="entry name" value="GPCR_3_9-Cys_sf"/>
</dbReference>
<protein>
    <recommendedName>
        <fullName evidence="13">G-protein coupled receptors family 3 profile domain-containing protein</fullName>
    </recommendedName>
</protein>
<dbReference type="Gene3D" id="2.10.50.30">
    <property type="entry name" value="GPCR, family 3, nine cysteines domain"/>
    <property type="match status" value="1"/>
</dbReference>
<keyword evidence="6 12" id="KW-1133">Transmembrane helix</keyword>
<evidence type="ECO:0000256" key="2">
    <source>
        <dbReference type="ARBA" id="ARBA00007242"/>
    </source>
</evidence>